<name>A0A6I2GC43_9LACT</name>
<dbReference type="Pfam" id="PF23771">
    <property type="entry name" value="DUF7168"/>
    <property type="match status" value="1"/>
</dbReference>
<evidence type="ECO:0000259" key="2">
    <source>
        <dbReference type="Pfam" id="PF23771"/>
    </source>
</evidence>
<evidence type="ECO:0000259" key="1">
    <source>
        <dbReference type="Pfam" id="PF10979"/>
    </source>
</evidence>
<evidence type="ECO:0000313" key="3">
    <source>
        <dbReference type="EMBL" id="MRI80562.1"/>
    </source>
</evidence>
<organism evidence="4 6">
    <name type="scientific">Fundicoccus ignavus</name>
    <dbReference type="NCBI Taxonomy" id="2664442"/>
    <lineage>
        <taxon>Bacteria</taxon>
        <taxon>Bacillati</taxon>
        <taxon>Bacillota</taxon>
        <taxon>Bacilli</taxon>
        <taxon>Lactobacillales</taxon>
        <taxon>Aerococcaceae</taxon>
        <taxon>Fundicoccus</taxon>
    </lineage>
</organism>
<evidence type="ECO:0000313" key="6">
    <source>
        <dbReference type="Proteomes" id="UP000430975"/>
    </source>
</evidence>
<reference evidence="6 8" key="2">
    <citation type="submission" date="2019-11" db="EMBL/GenBank/DDBJ databases">
        <title>Characterisation of Fundicoccus ignavus gen. nov. sp. nov., a novel genus of the family Aerococcaceae isolated from bulk tank milk.</title>
        <authorList>
            <person name="Siebert A."/>
            <person name="Huptas C."/>
            <person name="Wenning M."/>
            <person name="Scherer S."/>
            <person name="Doll E.V."/>
        </authorList>
    </citation>
    <scope>NUCLEOTIDE SEQUENCE [LARGE SCALE GENOMIC DNA]</scope>
    <source>
        <strain evidence="3 8">DSM 109653</strain>
        <strain evidence="4 6">WS4759</strain>
    </source>
</reference>
<gene>
    <name evidence="5" type="ORF">GF867_03200</name>
    <name evidence="4" type="ORF">GIY09_02640</name>
    <name evidence="3" type="ORF">GIY11_00760</name>
</gene>
<dbReference type="EMBL" id="WJQS01000002">
    <property type="protein sequence ID" value="MRI84796.1"/>
    <property type="molecule type" value="Genomic_DNA"/>
</dbReference>
<protein>
    <submittedName>
        <fullName evidence="4">DUF2786 domain-containing protein</fullName>
    </submittedName>
</protein>
<comment type="caution">
    <text evidence="4">The sequence shown here is derived from an EMBL/GenBank/DDBJ whole genome shotgun (WGS) entry which is preliminary data.</text>
</comment>
<dbReference type="Proteomes" id="UP000440066">
    <property type="component" value="Unassembled WGS sequence"/>
</dbReference>
<dbReference type="Proteomes" id="UP000469870">
    <property type="component" value="Unassembled WGS sequence"/>
</dbReference>
<feature type="domain" description="DUF7168" evidence="2">
    <location>
        <begin position="58"/>
        <end position="180"/>
    </location>
</feature>
<reference evidence="5 7" key="1">
    <citation type="submission" date="2019-11" db="EMBL/GenBank/DDBJ databases">
        <title>Characterisation of Fundicoccus ignavus gen. nov. sp. nov., a novel genus of the family Aerococcaceae from bulk tank milk.</title>
        <authorList>
            <person name="Siebert A."/>
            <person name="Huptas C."/>
            <person name="Wenning M."/>
            <person name="Scherer S."/>
            <person name="Doll E.V."/>
        </authorList>
    </citation>
    <scope>NUCLEOTIDE SEQUENCE [LARGE SCALE GENOMIC DNA]</scope>
    <source>
        <strain evidence="5 7">DSM 109652</strain>
    </source>
</reference>
<dbReference type="Proteomes" id="UP000430975">
    <property type="component" value="Unassembled WGS sequence"/>
</dbReference>
<sequence length="233" mass="27009">MSGNDKILEKIRNLLSLAEDGGNDEESQTALLMAQKLMLKHKISQNELNEGGDQKIVIKSLSVYKRVYWWEKVLVKIIAENFRVMYYMQSNRLPHQTTVQRKLVLMGYPEDVDFAYEMFTLAAEAMKHYASLHLKSMEEKHLKSSQGNIRKSYYQGFMDGLSHKFKLQRDQMSSENEKFALMIKTPQDVVDKFNAEIQGQLAFKQPILNTENEAYSEGYEKGTKVSLSNKYLN</sequence>
<evidence type="ECO:0000313" key="8">
    <source>
        <dbReference type="Proteomes" id="UP000469870"/>
    </source>
</evidence>
<feature type="domain" description="DUF2786" evidence="1">
    <location>
        <begin position="6"/>
        <end position="45"/>
    </location>
</feature>
<evidence type="ECO:0000313" key="4">
    <source>
        <dbReference type="EMBL" id="MRI84796.1"/>
    </source>
</evidence>
<dbReference type="EMBL" id="WJQT01000002">
    <property type="protein sequence ID" value="MRJ46576.1"/>
    <property type="molecule type" value="Genomic_DNA"/>
</dbReference>
<proteinExistence type="predicted"/>
<accession>A0A6I2GC43</accession>
<dbReference type="RefSeq" id="WP_153831667.1">
    <property type="nucleotide sequence ID" value="NZ_WJQR01000001.1"/>
</dbReference>
<dbReference type="InterPro" id="IPR055592">
    <property type="entry name" value="DUF7168"/>
</dbReference>
<dbReference type="EMBL" id="WJQR01000001">
    <property type="protein sequence ID" value="MRI80562.1"/>
    <property type="molecule type" value="Genomic_DNA"/>
</dbReference>
<evidence type="ECO:0000313" key="7">
    <source>
        <dbReference type="Proteomes" id="UP000440066"/>
    </source>
</evidence>
<dbReference type="Pfam" id="PF10979">
    <property type="entry name" value="DUF2786"/>
    <property type="match status" value="1"/>
</dbReference>
<evidence type="ECO:0000313" key="5">
    <source>
        <dbReference type="EMBL" id="MRJ46576.1"/>
    </source>
</evidence>
<dbReference type="AlphaFoldDB" id="A0A6I2GC43"/>
<dbReference type="InterPro" id="IPR024498">
    <property type="entry name" value="DUF2786"/>
</dbReference>
<keyword evidence="6" id="KW-1185">Reference proteome</keyword>